<proteinExistence type="predicted"/>
<keyword evidence="3" id="KW-1185">Reference proteome</keyword>
<keyword evidence="1" id="KW-0732">Signal</keyword>
<organism evidence="2 3">
    <name type="scientific">Linum trigynum</name>
    <dbReference type="NCBI Taxonomy" id="586398"/>
    <lineage>
        <taxon>Eukaryota</taxon>
        <taxon>Viridiplantae</taxon>
        <taxon>Streptophyta</taxon>
        <taxon>Embryophyta</taxon>
        <taxon>Tracheophyta</taxon>
        <taxon>Spermatophyta</taxon>
        <taxon>Magnoliopsida</taxon>
        <taxon>eudicotyledons</taxon>
        <taxon>Gunneridae</taxon>
        <taxon>Pentapetalae</taxon>
        <taxon>rosids</taxon>
        <taxon>fabids</taxon>
        <taxon>Malpighiales</taxon>
        <taxon>Linaceae</taxon>
        <taxon>Linum</taxon>
    </lineage>
</organism>
<evidence type="ECO:0000313" key="2">
    <source>
        <dbReference type="EMBL" id="CAL1385501.1"/>
    </source>
</evidence>
<dbReference type="AlphaFoldDB" id="A0AAV2EHQ9"/>
<name>A0AAV2EHQ9_9ROSI</name>
<evidence type="ECO:0000313" key="3">
    <source>
        <dbReference type="Proteomes" id="UP001497516"/>
    </source>
</evidence>
<sequence length="74" mass="8225">MKLSAEFGWMIALIIVLGTHTVASPSRNPFFREIRNLELSPQILTVTGCNNHCDTACCNCNIEKQPPVCEQCCL</sequence>
<feature type="signal peptide" evidence="1">
    <location>
        <begin position="1"/>
        <end position="25"/>
    </location>
</feature>
<protein>
    <submittedName>
        <fullName evidence="2">Uncharacterized protein</fullName>
    </submittedName>
</protein>
<dbReference type="Proteomes" id="UP001497516">
    <property type="component" value="Chromosome 4"/>
</dbReference>
<accession>A0AAV2EHQ9</accession>
<evidence type="ECO:0000256" key="1">
    <source>
        <dbReference type="SAM" id="SignalP"/>
    </source>
</evidence>
<reference evidence="2 3" key="1">
    <citation type="submission" date="2024-04" db="EMBL/GenBank/DDBJ databases">
        <authorList>
            <person name="Fracassetti M."/>
        </authorList>
    </citation>
    <scope>NUCLEOTIDE SEQUENCE [LARGE SCALE GENOMIC DNA]</scope>
</reference>
<dbReference type="EMBL" id="OZ034817">
    <property type="protein sequence ID" value="CAL1385501.1"/>
    <property type="molecule type" value="Genomic_DNA"/>
</dbReference>
<gene>
    <name evidence="2" type="ORF">LTRI10_LOCUS26632</name>
</gene>
<feature type="chain" id="PRO_5043954287" evidence="1">
    <location>
        <begin position="26"/>
        <end position="74"/>
    </location>
</feature>